<sequence length="301" mass="34215">MDKPATVKRPMAEANRLTQMLDLVRGQDRFPVDVQELALEYSNQCFASERIAKIVAMDIPGFEGILKARSDGQWAIGYNSEQSPGRVRFTLAHEFGHYMLHRQLQSSFKCTSKDVYDWESMERKIETDADLFASYLLMPLNDFRQQVQDHAGQIEMLRHCADRYGVSIMAAALKWIEIAPKRAVVVVVRDGFVHWARSNTAARKSGLVLAAKKNLIEVPEGSLLARSDESASGLIQMKSARLWFLKEPQDMELVEHIHVVEGGWPYTLGLLLLPDAIPLWERRDEDGDEGLAPLSHPTRWR</sequence>
<evidence type="ECO:0000259" key="1">
    <source>
        <dbReference type="Pfam" id="PF06114"/>
    </source>
</evidence>
<dbReference type="AlphaFoldDB" id="A0A6V7CCV0"/>
<reference evidence="2" key="4">
    <citation type="submission" date="2020-07" db="EMBL/GenBank/DDBJ databases">
        <authorList>
            <person name="Pothier F. J."/>
        </authorList>
    </citation>
    <scope>NUCLEOTIDE SEQUENCE</scope>
    <source>
        <strain evidence="2">CFBP 2533</strain>
    </source>
</reference>
<evidence type="ECO:0000313" key="2">
    <source>
        <dbReference type="EMBL" id="CAD0314196.1"/>
    </source>
</evidence>
<dbReference type="EMBL" id="LR828261">
    <property type="protein sequence ID" value="CAD0314196.1"/>
    <property type="molecule type" value="Genomic_DNA"/>
</dbReference>
<dbReference type="EMBL" id="LR828261">
    <property type="protein sequence ID" value="CAD0314200.1"/>
    <property type="molecule type" value="Genomic_DNA"/>
</dbReference>
<reference evidence="3" key="3">
    <citation type="journal article" date="2020" name="Syst. Appl. Microbiol.">
        <title>Clarifying the taxonomy of the causal agent of bacterial leaf spot of lettuce through a polyphasic approach reveals that Xanthomonas cynarae Trebaol et al. 2000 emend. Timilsina et al. 2019 is a later heterotypic synonym of Xanthomonas hortorum Vauterin et al. 1995.</title>
        <authorList>
            <person name="Moriniere L."/>
            <person name="Burlet A."/>
            <person name="Rosenthal E.R."/>
            <person name="Nesme X."/>
            <person name="Portier P."/>
            <person name="Bull C.T."/>
            <person name="Lavire C."/>
            <person name="Fischer-Le Saux M."/>
            <person name="Bertolla F."/>
        </authorList>
    </citation>
    <scope>NUCLEOTIDE SEQUENCE</scope>
    <source>
        <strain evidence="3">CFBP2533</strain>
    </source>
</reference>
<gene>
    <name evidence="2" type="ORF">CFBP2533_12070</name>
    <name evidence="3" type="ORF">E1J24_14460</name>
</gene>
<name>A0A6V7CCV0_9XANT</name>
<reference evidence="3" key="1">
    <citation type="submission" date="2019-03" db="EMBL/GenBank/DDBJ databases">
        <authorList>
            <person name="Moriniere L."/>
            <person name="Burlet A."/>
            <person name="Rosenthal E."/>
            <person name="Portier P."/>
            <person name="Lavire C."/>
            <person name="Nesme X."/>
            <person name="Bull C.T."/>
            <person name="Le Saux M."/>
            <person name="Bertolla F."/>
        </authorList>
    </citation>
    <scope>NUCLEOTIDE SEQUENCE</scope>
    <source>
        <strain evidence="3">CFBP2533</strain>
    </source>
</reference>
<organism evidence="2">
    <name type="scientific">Xanthomonas hortorum pv. pelargonii</name>
    <dbReference type="NCBI Taxonomy" id="453602"/>
    <lineage>
        <taxon>Bacteria</taxon>
        <taxon>Pseudomonadati</taxon>
        <taxon>Pseudomonadota</taxon>
        <taxon>Gammaproteobacteria</taxon>
        <taxon>Lysobacterales</taxon>
        <taxon>Lysobacteraceae</taxon>
        <taxon>Xanthomonas</taxon>
    </lineage>
</organism>
<feature type="domain" description="IrrE N-terminal-like" evidence="1">
    <location>
        <begin position="54"/>
        <end position="174"/>
    </location>
</feature>
<protein>
    <submittedName>
        <fullName evidence="3">ImmA/IrrE family metallo-endopeptidase</fullName>
    </submittedName>
</protein>
<proteinExistence type="predicted"/>
<dbReference type="Gene3D" id="1.10.10.2910">
    <property type="match status" value="1"/>
</dbReference>
<dbReference type="PANTHER" id="PTHR43236:SF2">
    <property type="entry name" value="BLL0069 PROTEIN"/>
    <property type="match status" value="1"/>
</dbReference>
<evidence type="ECO:0000313" key="4">
    <source>
        <dbReference type="Proteomes" id="UP000548771"/>
    </source>
</evidence>
<reference evidence="4" key="2">
    <citation type="journal article" date="2020" name="Syst. Appl. Microbiol.">
        <title>Clarifying the taxonomy of the causal agent of bacterial leaf spot of lettuce through a polyphasic approach reveals that Xanthomonas cynarae Trebaol et al. 2000 emend. Timilsina et al. 2019 is a later heterotypic synonym of Xanthomonas hortorum Vauterin et al. 1995.</title>
        <authorList>
            <person name="Moriniere L."/>
            <person name="Burlet A."/>
            <person name="Rosenthal E.R."/>
            <person name="Nesme X."/>
            <person name="Portier P."/>
            <person name="Bull C.T."/>
            <person name="Lavire C."/>
            <person name="Fischer-Le Saux M."/>
            <person name="Bertolla F."/>
        </authorList>
    </citation>
    <scope>NUCLEOTIDE SEQUENCE [LARGE SCALE GENOMIC DNA]</scope>
    <source>
        <strain evidence="4">CFBP2533</strain>
    </source>
</reference>
<evidence type="ECO:0000313" key="3">
    <source>
        <dbReference type="EMBL" id="NMI23018.1"/>
    </source>
</evidence>
<dbReference type="InterPro" id="IPR010359">
    <property type="entry name" value="IrrE_HExxH"/>
</dbReference>
<dbReference type="Pfam" id="PF06114">
    <property type="entry name" value="Peptidase_M78"/>
    <property type="match status" value="1"/>
</dbReference>
<dbReference type="PANTHER" id="PTHR43236">
    <property type="entry name" value="ANTITOXIN HIGA1"/>
    <property type="match status" value="1"/>
</dbReference>
<accession>A0A6V7CCV0</accession>
<dbReference type="InterPro" id="IPR052345">
    <property type="entry name" value="Rad_response_metalloprotease"/>
</dbReference>
<dbReference type="RefSeq" id="WP_168958933.1">
    <property type="nucleotide sequence ID" value="NZ_CP103838.1"/>
</dbReference>
<dbReference type="Proteomes" id="UP000548771">
    <property type="component" value="Unassembled WGS sequence"/>
</dbReference>
<dbReference type="EMBL" id="SMDX01000019">
    <property type="protein sequence ID" value="NMI23018.1"/>
    <property type="molecule type" value="Genomic_DNA"/>
</dbReference>